<dbReference type="PANTHER" id="PTHR33693:SF9">
    <property type="entry name" value="TYPE-4 URACIL-DNA GLYCOSYLASE"/>
    <property type="match status" value="1"/>
</dbReference>
<keyword evidence="4" id="KW-0479">Metal-binding</keyword>
<evidence type="ECO:0000313" key="11">
    <source>
        <dbReference type="EMBL" id="MDR7273442.1"/>
    </source>
</evidence>
<dbReference type="SMART" id="SM00987">
    <property type="entry name" value="UreE_C"/>
    <property type="match status" value="1"/>
</dbReference>
<dbReference type="GO" id="GO:0016779">
    <property type="term" value="F:nucleotidyltransferase activity"/>
    <property type="evidence" value="ECO:0007669"/>
    <property type="project" value="UniProtKB-KW"/>
</dbReference>
<comment type="similarity">
    <text evidence="1">Belongs to the uracil-DNA glycosylase (UDG) superfamily. Type 4 (UDGa) family.</text>
</comment>
<dbReference type="PANTHER" id="PTHR33693">
    <property type="entry name" value="TYPE-5 URACIL-DNA GLYCOSYLASE"/>
    <property type="match status" value="1"/>
</dbReference>
<keyword evidence="6" id="KW-0378">Hydrolase</keyword>
<dbReference type="InterPro" id="IPR005122">
    <property type="entry name" value="Uracil-DNA_glycosylase-like"/>
</dbReference>
<keyword evidence="5" id="KW-0227">DNA damage</keyword>
<dbReference type="GO" id="GO:0051539">
    <property type="term" value="F:4 iron, 4 sulfur cluster binding"/>
    <property type="evidence" value="ECO:0007669"/>
    <property type="project" value="UniProtKB-KW"/>
</dbReference>
<evidence type="ECO:0000256" key="2">
    <source>
        <dbReference type="ARBA" id="ARBA00019403"/>
    </source>
</evidence>
<dbReference type="InterPro" id="IPR051536">
    <property type="entry name" value="UDG_Type-4/5"/>
</dbReference>
<evidence type="ECO:0000256" key="8">
    <source>
        <dbReference type="ARBA" id="ARBA00023014"/>
    </source>
</evidence>
<evidence type="ECO:0000256" key="1">
    <source>
        <dbReference type="ARBA" id="ARBA00006521"/>
    </source>
</evidence>
<evidence type="ECO:0000259" key="10">
    <source>
        <dbReference type="SMART" id="SM00986"/>
    </source>
</evidence>
<evidence type="ECO:0000256" key="6">
    <source>
        <dbReference type="ARBA" id="ARBA00022801"/>
    </source>
</evidence>
<dbReference type="Proteomes" id="UP001183643">
    <property type="component" value="Unassembled WGS sequence"/>
</dbReference>
<keyword evidence="12" id="KW-1185">Reference proteome</keyword>
<dbReference type="InterPro" id="IPR005273">
    <property type="entry name" value="Ura-DNA_glyco_family4"/>
</dbReference>
<keyword evidence="11" id="KW-0548">Nucleotidyltransferase</keyword>
<comment type="caution">
    <text evidence="11">The sequence shown here is derived from an EMBL/GenBank/DDBJ whole genome shotgun (WGS) entry which is preliminary data.</text>
</comment>
<name>A0AAE3YI96_9ACTN</name>
<accession>A0AAE3YI96</accession>
<keyword evidence="7" id="KW-0408">Iron</keyword>
<dbReference type="EMBL" id="JAVDYB010000001">
    <property type="protein sequence ID" value="MDR7273442.1"/>
    <property type="molecule type" value="Genomic_DNA"/>
</dbReference>
<evidence type="ECO:0000256" key="4">
    <source>
        <dbReference type="ARBA" id="ARBA00022723"/>
    </source>
</evidence>
<keyword evidence="3" id="KW-0004">4Fe-4S</keyword>
<proteinExistence type="inferred from homology"/>
<gene>
    <name evidence="11" type="ORF">J2S41_000220</name>
</gene>
<evidence type="ECO:0000256" key="7">
    <source>
        <dbReference type="ARBA" id="ARBA00023004"/>
    </source>
</evidence>
<sequence length="215" mass="23339">MQTAAPFVPSDASTIAELRDAAPACRGCKLWEPATQVVFGRGDEHARVIFVGEQPGDVEDKQGLPFVGPAGHLLRRAVDDAGLPVTQLYITNSVKHFRFERRGARRIHKTPDQQHITACHPWLTSEFALLRPELVVLLGATAAKAVLGPSFRVTKSRGVLMPWPASAQRPEDFPSDHEARALATIHPSAVLRADDRDAAYDGLVADLRVAATALT</sequence>
<dbReference type="Pfam" id="PF03167">
    <property type="entry name" value="UDG"/>
    <property type="match status" value="1"/>
</dbReference>
<evidence type="ECO:0000256" key="5">
    <source>
        <dbReference type="ARBA" id="ARBA00022763"/>
    </source>
</evidence>
<reference evidence="11" key="1">
    <citation type="submission" date="2023-07" db="EMBL/GenBank/DDBJ databases">
        <title>Sequencing the genomes of 1000 actinobacteria strains.</title>
        <authorList>
            <person name="Klenk H.-P."/>
        </authorList>
    </citation>
    <scope>NUCLEOTIDE SEQUENCE</scope>
    <source>
        <strain evidence="11">DSM 44707</strain>
    </source>
</reference>
<evidence type="ECO:0000256" key="3">
    <source>
        <dbReference type="ARBA" id="ARBA00022485"/>
    </source>
</evidence>
<evidence type="ECO:0000313" key="12">
    <source>
        <dbReference type="Proteomes" id="UP001183643"/>
    </source>
</evidence>
<dbReference type="InterPro" id="IPR036895">
    <property type="entry name" value="Uracil-DNA_glycosylase-like_sf"/>
</dbReference>
<dbReference type="GO" id="GO:0097506">
    <property type="term" value="F:deaminated base DNA N-glycosylase activity"/>
    <property type="evidence" value="ECO:0007669"/>
    <property type="project" value="UniProtKB-ARBA"/>
</dbReference>
<dbReference type="NCBIfam" id="TIGR03914">
    <property type="entry name" value="UDG_fam_dom"/>
    <property type="match status" value="1"/>
</dbReference>
<organism evidence="11 12">
    <name type="scientific">Catenuloplanes atrovinosus</name>
    <dbReference type="NCBI Taxonomy" id="137266"/>
    <lineage>
        <taxon>Bacteria</taxon>
        <taxon>Bacillati</taxon>
        <taxon>Actinomycetota</taxon>
        <taxon>Actinomycetes</taxon>
        <taxon>Micromonosporales</taxon>
        <taxon>Micromonosporaceae</taxon>
        <taxon>Catenuloplanes</taxon>
    </lineage>
</organism>
<dbReference type="SUPFAM" id="SSF52141">
    <property type="entry name" value="Uracil-DNA glycosylase-like"/>
    <property type="match status" value="1"/>
</dbReference>
<dbReference type="CDD" id="cd10030">
    <property type="entry name" value="UDG-F4_TTUDGA_SPO1dp_like"/>
    <property type="match status" value="1"/>
</dbReference>
<dbReference type="Gene3D" id="3.40.470.10">
    <property type="entry name" value="Uracil-DNA glycosylase-like domain"/>
    <property type="match status" value="1"/>
</dbReference>
<dbReference type="AlphaFoldDB" id="A0AAE3YI96"/>
<dbReference type="SMART" id="SM00986">
    <property type="entry name" value="UDG"/>
    <property type="match status" value="1"/>
</dbReference>
<dbReference type="GO" id="GO:0046872">
    <property type="term" value="F:metal ion binding"/>
    <property type="evidence" value="ECO:0007669"/>
    <property type="project" value="UniProtKB-KW"/>
</dbReference>
<feature type="domain" description="Uracil-DNA glycosylase-like" evidence="10">
    <location>
        <begin position="39"/>
        <end position="208"/>
    </location>
</feature>
<protein>
    <recommendedName>
        <fullName evidence="2">Type-4 uracil-DNA glycosylase</fullName>
    </recommendedName>
</protein>
<dbReference type="GO" id="GO:0006281">
    <property type="term" value="P:DNA repair"/>
    <property type="evidence" value="ECO:0007669"/>
    <property type="project" value="UniProtKB-KW"/>
</dbReference>
<keyword evidence="11" id="KW-0808">Transferase</keyword>
<dbReference type="RefSeq" id="WP_310361828.1">
    <property type="nucleotide sequence ID" value="NZ_JAVDYB010000001.1"/>
</dbReference>
<keyword evidence="8" id="KW-0411">Iron-sulfur</keyword>
<evidence type="ECO:0000256" key="9">
    <source>
        <dbReference type="ARBA" id="ARBA00023204"/>
    </source>
</evidence>
<keyword evidence="9" id="KW-0234">DNA repair</keyword>